<protein>
    <submittedName>
        <fullName evidence="2">Uncharacterized protein</fullName>
    </submittedName>
</protein>
<evidence type="ECO:0000313" key="2">
    <source>
        <dbReference type="EMBL" id="KAK1839517.1"/>
    </source>
</evidence>
<proteinExistence type="predicted"/>
<dbReference type="Proteomes" id="UP001243330">
    <property type="component" value="Unassembled WGS sequence"/>
</dbReference>
<keyword evidence="3" id="KW-1185">Reference proteome</keyword>
<organism evidence="2 3">
    <name type="scientific">Colletotrichum chrysophilum</name>
    <dbReference type="NCBI Taxonomy" id="1836956"/>
    <lineage>
        <taxon>Eukaryota</taxon>
        <taxon>Fungi</taxon>
        <taxon>Dikarya</taxon>
        <taxon>Ascomycota</taxon>
        <taxon>Pezizomycotina</taxon>
        <taxon>Sordariomycetes</taxon>
        <taxon>Hypocreomycetidae</taxon>
        <taxon>Glomerellales</taxon>
        <taxon>Glomerellaceae</taxon>
        <taxon>Colletotrichum</taxon>
        <taxon>Colletotrichum gloeosporioides species complex</taxon>
    </lineage>
</organism>
<dbReference type="EMBL" id="JAQOWY010000662">
    <property type="protein sequence ID" value="KAK1839517.1"/>
    <property type="molecule type" value="Genomic_DNA"/>
</dbReference>
<name>A0AAD9A1D0_9PEZI</name>
<sequence>MKLLKTLVQRRKPGVAGGSSAREAPSPGNRVRDGVATDGSSRGLQQSDSTWRSPGQDRGRAIWGVLDDPWKMQMSKLAPRAQTRTLAGRPLAFCSYLSRDGREKNLSQQH</sequence>
<feature type="region of interest" description="Disordered" evidence="1">
    <location>
        <begin position="1"/>
        <end position="60"/>
    </location>
</feature>
<comment type="caution">
    <text evidence="2">The sequence shown here is derived from an EMBL/GenBank/DDBJ whole genome shotgun (WGS) entry which is preliminary data.</text>
</comment>
<accession>A0AAD9A1D0</accession>
<feature type="compositionally biased region" description="Polar residues" evidence="1">
    <location>
        <begin position="38"/>
        <end position="53"/>
    </location>
</feature>
<evidence type="ECO:0000313" key="3">
    <source>
        <dbReference type="Proteomes" id="UP001243330"/>
    </source>
</evidence>
<reference evidence="2" key="1">
    <citation type="submission" date="2023-01" db="EMBL/GenBank/DDBJ databases">
        <title>Colletotrichum chrysophilum M932 genome sequence.</title>
        <authorList>
            <person name="Baroncelli R."/>
        </authorList>
    </citation>
    <scope>NUCLEOTIDE SEQUENCE</scope>
    <source>
        <strain evidence="2">M932</strain>
    </source>
</reference>
<gene>
    <name evidence="2" type="ORF">CCHR01_17856</name>
</gene>
<evidence type="ECO:0000256" key="1">
    <source>
        <dbReference type="SAM" id="MobiDB-lite"/>
    </source>
</evidence>
<dbReference type="AlphaFoldDB" id="A0AAD9A1D0"/>